<gene>
    <name evidence="1" type="ORF">J2W68_001280</name>
</gene>
<organism evidence="1 2">
    <name type="scientific">Luteimonas terrae</name>
    <dbReference type="NCBI Taxonomy" id="1530191"/>
    <lineage>
        <taxon>Bacteria</taxon>
        <taxon>Pseudomonadati</taxon>
        <taxon>Pseudomonadota</taxon>
        <taxon>Gammaproteobacteria</taxon>
        <taxon>Lysobacterales</taxon>
        <taxon>Lysobacteraceae</taxon>
        <taxon>Luteimonas</taxon>
    </lineage>
</organism>
<evidence type="ECO:0000313" key="2">
    <source>
        <dbReference type="Proteomes" id="UP001256588"/>
    </source>
</evidence>
<evidence type="ECO:0008006" key="3">
    <source>
        <dbReference type="Google" id="ProtNLM"/>
    </source>
</evidence>
<sequence>MTTPDLAELHARLDALGTALDGDVQDASEQMAAYHEQLHLYIAEVGPQAPVEALRGLLQLQNALLLRMHARQQVIGEALRLARRTESASRAYAGDAL</sequence>
<accession>A0ABU1XWV4</accession>
<evidence type="ECO:0000313" key="1">
    <source>
        <dbReference type="EMBL" id="MDR7192566.1"/>
    </source>
</evidence>
<name>A0ABU1XWV4_9GAMM</name>
<dbReference type="RefSeq" id="WP_310233741.1">
    <property type="nucleotide sequence ID" value="NZ_JAVDWO010000004.1"/>
</dbReference>
<comment type="caution">
    <text evidence="1">The sequence shown here is derived from an EMBL/GenBank/DDBJ whole genome shotgun (WGS) entry which is preliminary data.</text>
</comment>
<dbReference type="EMBL" id="JAVDWO010000004">
    <property type="protein sequence ID" value="MDR7192566.1"/>
    <property type="molecule type" value="Genomic_DNA"/>
</dbReference>
<keyword evidence="2" id="KW-1185">Reference proteome</keyword>
<protein>
    <recommendedName>
        <fullName evidence="3">Flagellar protein FliT</fullName>
    </recommendedName>
</protein>
<dbReference type="Proteomes" id="UP001256588">
    <property type="component" value="Unassembled WGS sequence"/>
</dbReference>
<proteinExistence type="predicted"/>
<reference evidence="1 2" key="1">
    <citation type="submission" date="2023-07" db="EMBL/GenBank/DDBJ databases">
        <title>Sorghum-associated microbial communities from plants grown in Nebraska, USA.</title>
        <authorList>
            <person name="Schachtman D."/>
        </authorList>
    </citation>
    <scope>NUCLEOTIDE SEQUENCE [LARGE SCALE GENOMIC DNA]</scope>
    <source>
        <strain evidence="1 2">4099</strain>
    </source>
</reference>